<dbReference type="NCBIfam" id="TIGR00758">
    <property type="entry name" value="UDG_fam4"/>
    <property type="match status" value="1"/>
</dbReference>
<evidence type="ECO:0000256" key="5">
    <source>
        <dbReference type="ARBA" id="ARBA00022763"/>
    </source>
</evidence>
<dbReference type="SMART" id="SM00987">
    <property type="entry name" value="UreE_C"/>
    <property type="match status" value="1"/>
</dbReference>
<dbReference type="PANTHER" id="PTHR33693:SF9">
    <property type="entry name" value="TYPE-4 URACIL-DNA GLYCOSYLASE"/>
    <property type="match status" value="1"/>
</dbReference>
<evidence type="ECO:0000256" key="9">
    <source>
        <dbReference type="ARBA" id="ARBA00023204"/>
    </source>
</evidence>
<evidence type="ECO:0000313" key="11">
    <source>
        <dbReference type="EMBL" id="SEQ52402.1"/>
    </source>
</evidence>
<keyword evidence="6" id="KW-0378">Hydrolase</keyword>
<dbReference type="EMBL" id="FOFG01000005">
    <property type="protein sequence ID" value="SEQ52402.1"/>
    <property type="molecule type" value="Genomic_DNA"/>
</dbReference>
<dbReference type="Proteomes" id="UP000199647">
    <property type="component" value="Unassembled WGS sequence"/>
</dbReference>
<dbReference type="GO" id="GO:0051539">
    <property type="term" value="F:4 iron, 4 sulfur cluster binding"/>
    <property type="evidence" value="ECO:0007669"/>
    <property type="project" value="UniProtKB-KW"/>
</dbReference>
<dbReference type="GO" id="GO:0097506">
    <property type="term" value="F:deaminated base DNA N-glycosylase activity"/>
    <property type="evidence" value="ECO:0007669"/>
    <property type="project" value="UniProtKB-ARBA"/>
</dbReference>
<keyword evidence="12" id="KW-1185">Reference proteome</keyword>
<dbReference type="InterPro" id="IPR005122">
    <property type="entry name" value="Uracil-DNA_glycosylase-like"/>
</dbReference>
<dbReference type="SMART" id="SM00986">
    <property type="entry name" value="UDG"/>
    <property type="match status" value="1"/>
</dbReference>
<proteinExistence type="inferred from homology"/>
<evidence type="ECO:0000256" key="8">
    <source>
        <dbReference type="ARBA" id="ARBA00023014"/>
    </source>
</evidence>
<organism evidence="11 12">
    <name type="scientific">Faunimonas pinastri</name>
    <dbReference type="NCBI Taxonomy" id="1855383"/>
    <lineage>
        <taxon>Bacteria</taxon>
        <taxon>Pseudomonadati</taxon>
        <taxon>Pseudomonadota</taxon>
        <taxon>Alphaproteobacteria</taxon>
        <taxon>Hyphomicrobiales</taxon>
        <taxon>Afifellaceae</taxon>
        <taxon>Faunimonas</taxon>
    </lineage>
</organism>
<gene>
    <name evidence="11" type="ORF">SAMN05216548_105119</name>
</gene>
<dbReference type="InterPro" id="IPR005273">
    <property type="entry name" value="Ura-DNA_glyco_family4"/>
</dbReference>
<evidence type="ECO:0000256" key="1">
    <source>
        <dbReference type="ARBA" id="ARBA00006521"/>
    </source>
</evidence>
<keyword evidence="7" id="KW-0408">Iron</keyword>
<keyword evidence="3" id="KW-0004">4Fe-4S</keyword>
<dbReference type="AlphaFoldDB" id="A0A1H9GQN8"/>
<protein>
    <recommendedName>
        <fullName evidence="2">Type-4 uracil-DNA glycosylase</fullName>
    </recommendedName>
</protein>
<evidence type="ECO:0000256" key="3">
    <source>
        <dbReference type="ARBA" id="ARBA00022485"/>
    </source>
</evidence>
<evidence type="ECO:0000256" key="4">
    <source>
        <dbReference type="ARBA" id="ARBA00022723"/>
    </source>
</evidence>
<dbReference type="GO" id="GO:0046872">
    <property type="term" value="F:metal ion binding"/>
    <property type="evidence" value="ECO:0007669"/>
    <property type="project" value="UniProtKB-KW"/>
</dbReference>
<dbReference type="SUPFAM" id="SSF52141">
    <property type="entry name" value="Uracil-DNA glycosylase-like"/>
    <property type="match status" value="1"/>
</dbReference>
<keyword evidence="8" id="KW-0411">Iron-sulfur</keyword>
<dbReference type="InterPro" id="IPR036895">
    <property type="entry name" value="Uracil-DNA_glycosylase-like_sf"/>
</dbReference>
<keyword evidence="4" id="KW-0479">Metal-binding</keyword>
<comment type="similarity">
    <text evidence="1">Belongs to the uracil-DNA glycosylase (UDG) superfamily. Type 4 (UDGa) family.</text>
</comment>
<name>A0A1H9GQN8_9HYPH</name>
<keyword evidence="5" id="KW-0227">DNA damage</keyword>
<evidence type="ECO:0000256" key="7">
    <source>
        <dbReference type="ARBA" id="ARBA00023004"/>
    </source>
</evidence>
<reference evidence="11 12" key="1">
    <citation type="submission" date="2016-10" db="EMBL/GenBank/DDBJ databases">
        <authorList>
            <person name="de Groot N.N."/>
        </authorList>
    </citation>
    <scope>NUCLEOTIDE SEQUENCE [LARGE SCALE GENOMIC DNA]</scope>
    <source>
        <strain evidence="11 12">A52C2</strain>
    </source>
</reference>
<dbReference type="OrthoDB" id="5290748at2"/>
<evidence type="ECO:0000256" key="6">
    <source>
        <dbReference type="ARBA" id="ARBA00022801"/>
    </source>
</evidence>
<dbReference type="STRING" id="1855383.SAMN05216548_105119"/>
<dbReference type="Gene3D" id="3.40.470.10">
    <property type="entry name" value="Uracil-DNA glycosylase-like domain"/>
    <property type="match status" value="1"/>
</dbReference>
<keyword evidence="9" id="KW-0234">DNA repair</keyword>
<feature type="domain" description="Uracil-DNA glycosylase-like" evidence="10">
    <location>
        <begin position="66"/>
        <end position="226"/>
    </location>
</feature>
<dbReference type="InterPro" id="IPR051536">
    <property type="entry name" value="UDG_Type-4/5"/>
</dbReference>
<dbReference type="Pfam" id="PF03167">
    <property type="entry name" value="UDG"/>
    <property type="match status" value="1"/>
</dbReference>
<dbReference type="NCBIfam" id="TIGR03914">
    <property type="entry name" value="UDG_fam_dom"/>
    <property type="match status" value="1"/>
</dbReference>
<evidence type="ECO:0000256" key="2">
    <source>
        <dbReference type="ARBA" id="ARBA00019403"/>
    </source>
</evidence>
<accession>A0A1H9GQN8</accession>
<dbReference type="GO" id="GO:0006281">
    <property type="term" value="P:DNA repair"/>
    <property type="evidence" value="ECO:0007669"/>
    <property type="project" value="UniProtKB-KW"/>
</dbReference>
<sequence length="229" mass="25296">MSRKQHATPDSFSPDLFGATPAAARNLDVADSGLDIGPNTTIAALREDAAHCTRCDLYKDATQTVFGVGPSDARVMLVGEQPGDKEDLAGLPFVGPAGQLLDRALAEAGIDRDTVYVTNAVKHFKFEPRGKRRIHKKPDRPEIEACKWWLERELAVVHPEVVIAMGATAAQAVYGRAVKVMSERGRPSDDPRGFRVMLTVHPSFLLRTPDLEQRERAYRDFVADLRHAR</sequence>
<evidence type="ECO:0000259" key="10">
    <source>
        <dbReference type="SMART" id="SM00986"/>
    </source>
</evidence>
<dbReference type="CDD" id="cd10030">
    <property type="entry name" value="UDG-F4_TTUDGA_SPO1dp_like"/>
    <property type="match status" value="1"/>
</dbReference>
<dbReference type="PANTHER" id="PTHR33693">
    <property type="entry name" value="TYPE-5 URACIL-DNA GLYCOSYLASE"/>
    <property type="match status" value="1"/>
</dbReference>
<evidence type="ECO:0000313" key="12">
    <source>
        <dbReference type="Proteomes" id="UP000199647"/>
    </source>
</evidence>